<sequence>MTGDPLCDRSQYRDVCLAFVKFITAEARLTPVWMLVSYEVQRILAQQLAWRSLSCTEEQRVDANKHSNANGAGPKARRVEREGVKISEVKPDADFMRRANAAIDAWKATRKGKQVHMTEVRPWVDAPHRRYFVAEKDAKVHSLVVLAKLAPRYGWQVKWALDFPGSVNGAIEVLID</sequence>
<feature type="domain" description="Phosphatidylglycerol lysyltransferase C-terminal" evidence="2">
    <location>
        <begin position="2"/>
        <end position="174"/>
    </location>
</feature>
<comment type="caution">
    <text evidence="3">The sequence shown here is derived from an EMBL/GenBank/DDBJ whole genome shotgun (WGS) entry which is preliminary data.</text>
</comment>
<keyword evidence="4" id="KW-1185">Reference proteome</keyword>
<dbReference type="InterPro" id="IPR024320">
    <property type="entry name" value="LPG_synthase_C"/>
</dbReference>
<dbReference type="Pfam" id="PF09924">
    <property type="entry name" value="LPG_synthase_C"/>
    <property type="match status" value="1"/>
</dbReference>
<accession>A0A2C5YXA1</accession>
<evidence type="ECO:0000259" key="2">
    <source>
        <dbReference type="Pfam" id="PF09924"/>
    </source>
</evidence>
<evidence type="ECO:0000256" key="1">
    <source>
        <dbReference type="SAM" id="MobiDB-lite"/>
    </source>
</evidence>
<reference evidence="3 4" key="1">
    <citation type="submission" date="2017-06" db="EMBL/GenBank/DDBJ databases">
        <title>Ant-infecting Ophiocordyceps genomes reveal a high diversity of potential behavioral manipulation genes and a possible major role for enterotoxins.</title>
        <authorList>
            <person name="De Bekker C."/>
            <person name="Evans H.C."/>
            <person name="Brachmann A."/>
            <person name="Hughes D.P."/>
        </authorList>
    </citation>
    <scope>NUCLEOTIDE SEQUENCE [LARGE SCALE GENOMIC DNA]</scope>
    <source>
        <strain evidence="3 4">1348a</strain>
    </source>
</reference>
<dbReference type="OrthoDB" id="372395at2759"/>
<dbReference type="EMBL" id="NJEU01000625">
    <property type="protein sequence ID" value="PHH71972.1"/>
    <property type="molecule type" value="Genomic_DNA"/>
</dbReference>
<dbReference type="Proteomes" id="UP000224854">
    <property type="component" value="Unassembled WGS sequence"/>
</dbReference>
<gene>
    <name evidence="3" type="ORF">CDD82_6235</name>
</gene>
<evidence type="ECO:0000313" key="3">
    <source>
        <dbReference type="EMBL" id="PHH71972.1"/>
    </source>
</evidence>
<name>A0A2C5YXA1_9HYPO</name>
<evidence type="ECO:0000313" key="4">
    <source>
        <dbReference type="Proteomes" id="UP000224854"/>
    </source>
</evidence>
<feature type="region of interest" description="Disordered" evidence="1">
    <location>
        <begin position="61"/>
        <end position="80"/>
    </location>
</feature>
<proteinExistence type="predicted"/>
<protein>
    <recommendedName>
        <fullName evidence="2">Phosphatidylglycerol lysyltransferase C-terminal domain-containing protein</fullName>
    </recommendedName>
</protein>
<dbReference type="AlphaFoldDB" id="A0A2C5YXA1"/>
<organism evidence="3 4">
    <name type="scientific">Ophiocordyceps australis</name>
    <dbReference type="NCBI Taxonomy" id="1399860"/>
    <lineage>
        <taxon>Eukaryota</taxon>
        <taxon>Fungi</taxon>
        <taxon>Dikarya</taxon>
        <taxon>Ascomycota</taxon>
        <taxon>Pezizomycotina</taxon>
        <taxon>Sordariomycetes</taxon>
        <taxon>Hypocreomycetidae</taxon>
        <taxon>Hypocreales</taxon>
        <taxon>Ophiocordycipitaceae</taxon>
        <taxon>Ophiocordyceps</taxon>
    </lineage>
</organism>